<reference evidence="3" key="1">
    <citation type="journal article" date="2019" name="Int. J. Syst. Evol. Microbiol.">
        <title>The Global Catalogue of Microorganisms (GCM) 10K type strain sequencing project: providing services to taxonomists for standard genome sequencing and annotation.</title>
        <authorList>
            <consortium name="The Broad Institute Genomics Platform"/>
            <consortium name="The Broad Institute Genome Sequencing Center for Infectious Disease"/>
            <person name="Wu L."/>
            <person name="Ma J."/>
        </authorList>
    </citation>
    <scope>NUCLEOTIDE SEQUENCE [LARGE SCALE GENOMIC DNA]</scope>
    <source>
        <strain evidence="3">JCM 16923</strain>
    </source>
</reference>
<dbReference type="RefSeq" id="WP_344780121.1">
    <property type="nucleotide sequence ID" value="NZ_BAAAZW010000001.1"/>
</dbReference>
<evidence type="ECO:0000256" key="1">
    <source>
        <dbReference type="ARBA" id="ARBA00022801"/>
    </source>
</evidence>
<dbReference type="Pfam" id="PF00300">
    <property type="entry name" value="His_Phos_1"/>
    <property type="match status" value="1"/>
</dbReference>
<dbReference type="InterPro" id="IPR013078">
    <property type="entry name" value="His_Pase_superF_clade-1"/>
</dbReference>
<dbReference type="EMBL" id="BAAAZW010000001">
    <property type="protein sequence ID" value="GAA3949842.1"/>
    <property type="molecule type" value="Genomic_DNA"/>
</dbReference>
<accession>A0ABP7NLK5</accession>
<keyword evidence="3" id="KW-1185">Reference proteome</keyword>
<keyword evidence="1" id="KW-0378">Hydrolase</keyword>
<dbReference type="Proteomes" id="UP001418444">
    <property type="component" value="Unassembled WGS sequence"/>
</dbReference>
<sequence>MGVLYLVRHGQAPMHAYSSEPAAPDAPGLTDLGFAQARHTGLELARQVPEFTAAVSGDLPRQRATLDGVLAAFGEVHPAGLPASAVDPGWDEYVIPALPGGPSPDLYDTPAGYQQVLDAALLRWTAGAADSVESYAEYVARTGAAADRAVELAGSGQTVLVVSSAGTITALVARLWGVPAESWPALARAMVNASITKLIVGRRGITVVSTNEHGHLAATDVGLATFR</sequence>
<dbReference type="PANTHER" id="PTHR20935:SF0">
    <property type="entry name" value="SERINE_THREONINE-PROTEIN PHOSPHATASE PGAM5, MITOCHONDRIAL"/>
    <property type="match status" value="1"/>
</dbReference>
<dbReference type="InterPro" id="IPR029033">
    <property type="entry name" value="His_PPase_superfam"/>
</dbReference>
<dbReference type="PANTHER" id="PTHR20935">
    <property type="entry name" value="PHOSPHOGLYCERATE MUTASE-RELATED"/>
    <property type="match status" value="1"/>
</dbReference>
<dbReference type="SUPFAM" id="SSF53254">
    <property type="entry name" value="Phosphoglycerate mutase-like"/>
    <property type="match status" value="1"/>
</dbReference>
<dbReference type="Gene3D" id="3.40.50.1240">
    <property type="entry name" value="Phosphoglycerate mutase-like"/>
    <property type="match status" value="1"/>
</dbReference>
<comment type="caution">
    <text evidence="2">The sequence shown here is derived from an EMBL/GenBank/DDBJ whole genome shotgun (WGS) entry which is preliminary data.</text>
</comment>
<dbReference type="CDD" id="cd07067">
    <property type="entry name" value="HP_PGM_like"/>
    <property type="match status" value="1"/>
</dbReference>
<name>A0ABP7NLK5_9ACTN</name>
<evidence type="ECO:0000313" key="2">
    <source>
        <dbReference type="EMBL" id="GAA3949842.1"/>
    </source>
</evidence>
<evidence type="ECO:0000313" key="3">
    <source>
        <dbReference type="Proteomes" id="UP001418444"/>
    </source>
</evidence>
<protein>
    <submittedName>
        <fullName evidence="2">Histidine phosphatase family protein</fullName>
    </submittedName>
</protein>
<dbReference type="SMART" id="SM00855">
    <property type="entry name" value="PGAM"/>
    <property type="match status" value="1"/>
</dbReference>
<organism evidence="2 3">
    <name type="scientific">Gordonia caeni</name>
    <dbReference type="NCBI Taxonomy" id="1007097"/>
    <lineage>
        <taxon>Bacteria</taxon>
        <taxon>Bacillati</taxon>
        <taxon>Actinomycetota</taxon>
        <taxon>Actinomycetes</taxon>
        <taxon>Mycobacteriales</taxon>
        <taxon>Gordoniaceae</taxon>
        <taxon>Gordonia</taxon>
    </lineage>
</organism>
<dbReference type="InterPro" id="IPR051021">
    <property type="entry name" value="Mito_Ser/Thr_phosphatase"/>
</dbReference>
<gene>
    <name evidence="2" type="ORF">GCM10022231_04340</name>
</gene>
<proteinExistence type="predicted"/>